<feature type="compositionally biased region" description="Low complexity" evidence="10">
    <location>
        <begin position="12"/>
        <end position="27"/>
    </location>
</feature>
<protein>
    <recommendedName>
        <fullName evidence="8 9">Ribosomal RNA-processing protein 8</fullName>
        <ecNumber evidence="9">2.1.1.-</ecNumber>
    </recommendedName>
</protein>
<dbReference type="Pfam" id="PF05148">
    <property type="entry name" value="Methyltransf_8"/>
    <property type="match status" value="1"/>
</dbReference>
<evidence type="ECO:0000256" key="9">
    <source>
        <dbReference type="RuleBase" id="RU365074"/>
    </source>
</evidence>
<evidence type="ECO:0000256" key="4">
    <source>
        <dbReference type="ARBA" id="ARBA00022603"/>
    </source>
</evidence>
<comment type="function">
    <text evidence="9">S-adenosyl-L-methionine-dependent methyltransferase that specifically methylates the N(1) position of adenine in helix 25.1 in 25S rRNA. Required both for ribosomal 40S and 60S subunits biogenesis. Required for efficient pre-rRNA cleavage at site A2.</text>
</comment>
<dbReference type="SUPFAM" id="SSF53335">
    <property type="entry name" value="S-adenosyl-L-methionine-dependent methyltransferases"/>
    <property type="match status" value="1"/>
</dbReference>
<feature type="compositionally biased region" description="Basic and acidic residues" evidence="10">
    <location>
        <begin position="76"/>
        <end position="88"/>
    </location>
</feature>
<keyword evidence="3 9" id="KW-0698">rRNA processing</keyword>
<keyword evidence="4 9" id="KW-0489">Methyltransferase</keyword>
<keyword evidence="6 9" id="KW-0949">S-adenosyl-L-methionine</keyword>
<dbReference type="FunFam" id="1.10.10.2150:FF:000001">
    <property type="entry name" value="Ribosomal RNA-processing protein 8"/>
    <property type="match status" value="1"/>
</dbReference>
<dbReference type="PANTHER" id="PTHR12787:SF0">
    <property type="entry name" value="RIBOSOMAL RNA-PROCESSING PROTEIN 8"/>
    <property type="match status" value="1"/>
</dbReference>
<comment type="similarity">
    <text evidence="2 9">Belongs to the methyltransferase superfamily. RRP8 family.</text>
</comment>
<evidence type="ECO:0000256" key="10">
    <source>
        <dbReference type="SAM" id="MobiDB-lite"/>
    </source>
</evidence>
<feature type="region of interest" description="Disordered" evidence="10">
    <location>
        <begin position="64"/>
        <end position="183"/>
    </location>
</feature>
<name>A0A0F7SPM7_PHARH</name>
<evidence type="ECO:0000256" key="2">
    <source>
        <dbReference type="ARBA" id="ARBA00006301"/>
    </source>
</evidence>
<evidence type="ECO:0000313" key="11">
    <source>
        <dbReference type="EMBL" id="CED84187.1"/>
    </source>
</evidence>
<feature type="region of interest" description="Disordered" evidence="10">
    <location>
        <begin position="1"/>
        <end position="44"/>
    </location>
</feature>
<sequence>MSFETPGWGKFPSNANSSLPANNNPSGNKRKRPSAAAAAAVAGGEASFEMATVNLDKLMANLEKEERANKNAGNKAKVEPKKAGKAGESKPAAPGAASKKNQNKNKNQNQNQKKNQKAGQDATSAQSPSKNQKAIPPSTSARAPASAPAPNPASAPTSAAAPSADSTSEPPLKKSKKGKKPKTVDPALASILVAVAPSAESVQADPSVNQPAPSTATVDDLNTVVIPLEDEGLLSGDKFHGLTPMQAKMKKKLAGARFRWINEQLYTTSSASALEMMKSDPEIFSDYHQGFRSQTQTWPQSPVSVITSSLRSTLAPGSLIIDLGCGDAELAKSLVPSGFKVLSYDLVPDEWVIRGDFCETIDLPGGEGPEGRSKGAEVVDAAVCSLSLMGRNWVNGIRQIARVLKDGGRLEIAEVKSRMSSVEAFVKMVSSFGFDLTRTDETNTHFISLSFTRSGLPTWSNEGSLTWDDVLREGETVLKACVYKKR</sequence>
<feature type="compositionally biased region" description="Low complexity" evidence="10">
    <location>
        <begin position="154"/>
        <end position="170"/>
    </location>
</feature>
<evidence type="ECO:0000256" key="6">
    <source>
        <dbReference type="ARBA" id="ARBA00022691"/>
    </source>
</evidence>
<dbReference type="AlphaFoldDB" id="A0A0F7SPM7"/>
<evidence type="ECO:0000256" key="3">
    <source>
        <dbReference type="ARBA" id="ARBA00022552"/>
    </source>
</evidence>
<evidence type="ECO:0000256" key="1">
    <source>
        <dbReference type="ARBA" id="ARBA00004604"/>
    </source>
</evidence>
<comment type="subcellular location">
    <subcellularLocation>
        <location evidence="1 9">Nucleus</location>
        <location evidence="1 9">Nucleolus</location>
    </subcellularLocation>
</comment>
<dbReference type="PANTHER" id="PTHR12787">
    <property type="entry name" value="RIBOSOMAL RNA-PROCESSING PROTEIN 8"/>
    <property type="match status" value="1"/>
</dbReference>
<feature type="compositionally biased region" description="Low complexity" evidence="10">
    <location>
        <begin position="35"/>
        <end position="44"/>
    </location>
</feature>
<evidence type="ECO:0000256" key="5">
    <source>
        <dbReference type="ARBA" id="ARBA00022679"/>
    </source>
</evidence>
<dbReference type="GO" id="GO:0016433">
    <property type="term" value="F:rRNA (adenine) methyltransferase activity"/>
    <property type="evidence" value="ECO:0007669"/>
    <property type="project" value="UniProtKB-ARBA"/>
</dbReference>
<dbReference type="InterPro" id="IPR007823">
    <property type="entry name" value="RRP8"/>
</dbReference>
<organism evidence="11">
    <name type="scientific">Phaffia rhodozyma</name>
    <name type="common">Yeast</name>
    <name type="synonym">Xanthophyllomyces dendrorhous</name>
    <dbReference type="NCBI Taxonomy" id="264483"/>
    <lineage>
        <taxon>Eukaryota</taxon>
        <taxon>Fungi</taxon>
        <taxon>Dikarya</taxon>
        <taxon>Basidiomycota</taxon>
        <taxon>Agaricomycotina</taxon>
        <taxon>Tremellomycetes</taxon>
        <taxon>Cystofilobasidiales</taxon>
        <taxon>Mrakiaceae</taxon>
        <taxon>Phaffia</taxon>
    </lineage>
</organism>
<keyword evidence="7 9" id="KW-0539">Nucleus</keyword>
<feature type="compositionally biased region" description="Low complexity" evidence="10">
    <location>
        <begin position="89"/>
        <end position="113"/>
    </location>
</feature>
<evidence type="ECO:0000256" key="8">
    <source>
        <dbReference type="ARBA" id="ARBA00076672"/>
    </source>
</evidence>
<feature type="compositionally biased region" description="Low complexity" evidence="10">
    <location>
        <begin position="134"/>
        <end position="146"/>
    </location>
</feature>
<dbReference type="GO" id="GO:0005730">
    <property type="term" value="C:nucleolus"/>
    <property type="evidence" value="ECO:0007669"/>
    <property type="project" value="UniProtKB-SubCell"/>
</dbReference>
<dbReference type="Gene3D" id="1.10.10.2150">
    <property type="entry name" value="Ribosomal RNA-processing protein 8, N-terminal domain"/>
    <property type="match status" value="1"/>
</dbReference>
<dbReference type="CDD" id="cd02440">
    <property type="entry name" value="AdoMet_MTases"/>
    <property type="match status" value="1"/>
</dbReference>
<dbReference type="EC" id="2.1.1.-" evidence="9"/>
<evidence type="ECO:0000256" key="7">
    <source>
        <dbReference type="ARBA" id="ARBA00023242"/>
    </source>
</evidence>
<feature type="compositionally biased region" description="Polar residues" evidence="10">
    <location>
        <begin position="121"/>
        <end position="132"/>
    </location>
</feature>
<dbReference type="GO" id="GO:0042273">
    <property type="term" value="P:ribosomal large subunit biogenesis"/>
    <property type="evidence" value="ECO:0007669"/>
    <property type="project" value="TreeGrafter"/>
</dbReference>
<dbReference type="Gene3D" id="3.40.50.150">
    <property type="entry name" value="Vaccinia Virus protein VP39"/>
    <property type="match status" value="1"/>
</dbReference>
<dbReference type="InterPro" id="IPR029063">
    <property type="entry name" value="SAM-dependent_MTases_sf"/>
</dbReference>
<dbReference type="EMBL" id="LN483157">
    <property type="protein sequence ID" value="CED84187.1"/>
    <property type="molecule type" value="Genomic_DNA"/>
</dbReference>
<dbReference type="InterPro" id="IPR042036">
    <property type="entry name" value="RRP8_N"/>
</dbReference>
<accession>A0A0F7SPM7</accession>
<keyword evidence="5 9" id="KW-0808">Transferase</keyword>
<reference evidence="11" key="1">
    <citation type="submission" date="2014-08" db="EMBL/GenBank/DDBJ databases">
        <authorList>
            <person name="Sharma Rahul"/>
            <person name="Thines Marco"/>
        </authorList>
    </citation>
    <scope>NUCLEOTIDE SEQUENCE</scope>
</reference>
<proteinExistence type="inferred from homology"/>